<dbReference type="Gene3D" id="3.80.10.10">
    <property type="entry name" value="Ribonuclease Inhibitor"/>
    <property type="match status" value="1"/>
</dbReference>
<sequence>MITDVSLYALSWYCPSLSEVHVQDCHFISKNGIACVIIRRPMLRSISMCWKSLPRWADVRALQHLHIRNAILSDDILFLFARLPLKELCIQGPRLTPAGASISLALGYQRMCLPQ</sequence>
<reference evidence="1" key="2">
    <citation type="submission" date="2023-06" db="EMBL/GenBank/DDBJ databases">
        <authorList>
            <person name="Ma L."/>
            <person name="Liu K.-W."/>
            <person name="Li Z."/>
            <person name="Hsiao Y.-Y."/>
            <person name="Qi Y."/>
            <person name="Fu T."/>
            <person name="Tang G."/>
            <person name="Zhang D."/>
            <person name="Sun W.-H."/>
            <person name="Liu D.-K."/>
            <person name="Li Y."/>
            <person name="Chen G.-Z."/>
            <person name="Liu X.-D."/>
            <person name="Liao X.-Y."/>
            <person name="Jiang Y.-T."/>
            <person name="Yu X."/>
            <person name="Hao Y."/>
            <person name="Huang J."/>
            <person name="Zhao X.-W."/>
            <person name="Ke S."/>
            <person name="Chen Y.-Y."/>
            <person name="Wu W.-L."/>
            <person name="Hsu J.-L."/>
            <person name="Lin Y.-F."/>
            <person name="Huang M.-D."/>
            <person name="Li C.-Y."/>
            <person name="Huang L."/>
            <person name="Wang Z.-W."/>
            <person name="Zhao X."/>
            <person name="Zhong W.-Y."/>
            <person name="Peng D.-H."/>
            <person name="Ahmad S."/>
            <person name="Lan S."/>
            <person name="Zhang J.-S."/>
            <person name="Tsai W.-C."/>
            <person name="Van De Peer Y."/>
            <person name="Liu Z.-J."/>
        </authorList>
    </citation>
    <scope>NUCLEOTIDE SEQUENCE</scope>
    <source>
        <strain evidence="1">SCP</strain>
        <tissue evidence="1">Leaves</tissue>
    </source>
</reference>
<reference evidence="1" key="1">
    <citation type="journal article" date="2023" name="Nat. Commun.">
        <title>Diploid and tetraploid genomes of Acorus and the evolution of monocots.</title>
        <authorList>
            <person name="Ma L."/>
            <person name="Liu K.W."/>
            <person name="Li Z."/>
            <person name="Hsiao Y.Y."/>
            <person name="Qi Y."/>
            <person name="Fu T."/>
            <person name="Tang G.D."/>
            <person name="Zhang D."/>
            <person name="Sun W.H."/>
            <person name="Liu D.K."/>
            <person name="Li Y."/>
            <person name="Chen G.Z."/>
            <person name="Liu X.D."/>
            <person name="Liao X.Y."/>
            <person name="Jiang Y.T."/>
            <person name="Yu X."/>
            <person name="Hao Y."/>
            <person name="Huang J."/>
            <person name="Zhao X.W."/>
            <person name="Ke S."/>
            <person name="Chen Y.Y."/>
            <person name="Wu W.L."/>
            <person name="Hsu J.L."/>
            <person name="Lin Y.F."/>
            <person name="Huang M.D."/>
            <person name="Li C.Y."/>
            <person name="Huang L."/>
            <person name="Wang Z.W."/>
            <person name="Zhao X."/>
            <person name="Zhong W.Y."/>
            <person name="Peng D.H."/>
            <person name="Ahmad S."/>
            <person name="Lan S."/>
            <person name="Zhang J.S."/>
            <person name="Tsai W.C."/>
            <person name="Van de Peer Y."/>
            <person name="Liu Z.J."/>
        </authorList>
    </citation>
    <scope>NUCLEOTIDE SEQUENCE</scope>
    <source>
        <strain evidence="1">SCP</strain>
    </source>
</reference>
<protein>
    <submittedName>
        <fullName evidence="1">Uncharacterized protein</fullName>
    </submittedName>
</protein>
<evidence type="ECO:0000313" key="1">
    <source>
        <dbReference type="EMBL" id="KAK1275642.1"/>
    </source>
</evidence>
<name>A0AAV9BGZ9_ACOGR</name>
<dbReference type="SUPFAM" id="SSF52047">
    <property type="entry name" value="RNI-like"/>
    <property type="match status" value="1"/>
</dbReference>
<proteinExistence type="predicted"/>
<keyword evidence="2" id="KW-1185">Reference proteome</keyword>
<evidence type="ECO:0000313" key="2">
    <source>
        <dbReference type="Proteomes" id="UP001179952"/>
    </source>
</evidence>
<dbReference type="AlphaFoldDB" id="A0AAV9BGZ9"/>
<dbReference type="EMBL" id="JAUJYN010000003">
    <property type="protein sequence ID" value="KAK1275642.1"/>
    <property type="molecule type" value="Genomic_DNA"/>
</dbReference>
<dbReference type="Proteomes" id="UP001179952">
    <property type="component" value="Unassembled WGS sequence"/>
</dbReference>
<comment type="caution">
    <text evidence="1">The sequence shown here is derived from an EMBL/GenBank/DDBJ whole genome shotgun (WGS) entry which is preliminary data.</text>
</comment>
<organism evidence="1 2">
    <name type="scientific">Acorus gramineus</name>
    <name type="common">Dwarf sweet flag</name>
    <dbReference type="NCBI Taxonomy" id="55184"/>
    <lineage>
        <taxon>Eukaryota</taxon>
        <taxon>Viridiplantae</taxon>
        <taxon>Streptophyta</taxon>
        <taxon>Embryophyta</taxon>
        <taxon>Tracheophyta</taxon>
        <taxon>Spermatophyta</taxon>
        <taxon>Magnoliopsida</taxon>
        <taxon>Liliopsida</taxon>
        <taxon>Acoraceae</taxon>
        <taxon>Acorus</taxon>
    </lineage>
</organism>
<dbReference type="InterPro" id="IPR032675">
    <property type="entry name" value="LRR_dom_sf"/>
</dbReference>
<gene>
    <name evidence="1" type="ORF">QJS04_geneDACA003786</name>
</gene>
<accession>A0AAV9BGZ9</accession>